<dbReference type="GO" id="GO:0009507">
    <property type="term" value="C:chloroplast"/>
    <property type="evidence" value="ECO:0007669"/>
    <property type="project" value="UniProtKB-SubCell"/>
</dbReference>
<keyword evidence="2 4" id="KW-0150">Chloroplast</keyword>
<sequence length="483" mass="57681">MILFNFILFYKLGQIYFKIDNFCQSQLKKENRNISNEYLNQNSKLNICNNIFISDMDIHDTKRSYNQFTEEIEDKNLLSRNFWQKLINKYLQETIFLSSVNTVSSSYILKLKASGLSIYTNNEYKNFLYKFSKDLLRGKVNVVSNNIDNEITFIPVQKGNIYLKYKWSKFCNFKNFNFSSFRQYLYSIFRSITIKSYNSSLPLFVIVNNNNEIVVSESTDQLSKNRIILNKLSYFIQSNKHNKSLYLGLLFVNPRDAIEYRDYIRANSYNSTLSNNINVVAANTQLYYNLMMLRNKNTEFRLIPDLTEISNLIYKYKKYKNVSFNINQKYSNNSFQGQPIYTIRSIYVKKRFSNYVKKLEYLYSFKKNQTSLKQKVSFLNYNTLIGAWKKFKQENCDYDLPPKPEISVSNFEAYIQNQIYEKNYSDIIFLPSLQTYNFIQRYSQISLERTQGFKYWLLNKSVSLKISVFKVFWSLTSRQPTNW</sequence>
<organism evidence="4">
    <name type="scientific">Gredgaria maugeana</name>
    <dbReference type="NCBI Taxonomy" id="2007213"/>
    <lineage>
        <taxon>Eukaryota</taxon>
        <taxon>Rhodophyta</taxon>
        <taxon>Florideophyceae</taxon>
        <taxon>Rhodymeniophycidae</taxon>
        <taxon>Ceramiales</taxon>
        <taxon>Rhodomelaceae</taxon>
        <taxon>Herposiphonieae</taxon>
        <taxon>Gredgaria</taxon>
    </lineage>
</organism>
<evidence type="ECO:0000256" key="2">
    <source>
        <dbReference type="ARBA" id="ARBA00022528"/>
    </source>
</evidence>
<geneLocation type="chloroplast" evidence="4"/>
<dbReference type="GeneID" id="33360477"/>
<dbReference type="PANTHER" id="PTHR33926:SF4">
    <property type="entry name" value="PROTEIN TIC 22, CHLOROPLASTIC"/>
    <property type="match status" value="1"/>
</dbReference>
<dbReference type="PANTHER" id="PTHR33926">
    <property type="entry name" value="PROTEIN TIC 22, CHLOROPLASTIC"/>
    <property type="match status" value="1"/>
</dbReference>
<reference evidence="4" key="1">
    <citation type="journal article" date="2017" name="J. Phycol.">
        <title>Analysis of chloroplast genomes and a supermatrix inform reclassification of the Rhodomelaceae (Rhodophyta).</title>
        <authorList>
            <person name="Diaz-Tapia P."/>
            <person name="Maggs C.A."/>
            <person name="West J.A."/>
            <person name="Verbruggen H."/>
        </authorList>
    </citation>
    <scope>NUCLEOTIDE SEQUENCE</scope>
    <source>
        <strain evidence="4">PD1230</strain>
    </source>
</reference>
<accession>A0A1Z1MMX7</accession>
<protein>
    <recommendedName>
        <fullName evidence="5">Ycf80</fullName>
    </recommendedName>
</protein>
<keyword evidence="3 4" id="KW-0934">Plastid</keyword>
<proteinExistence type="predicted"/>
<evidence type="ECO:0000313" key="4">
    <source>
        <dbReference type="EMBL" id="ARW67202.1"/>
    </source>
</evidence>
<dbReference type="InterPro" id="IPR007378">
    <property type="entry name" value="Tic22-like"/>
</dbReference>
<dbReference type="GO" id="GO:0015031">
    <property type="term" value="P:protein transport"/>
    <property type="evidence" value="ECO:0007669"/>
    <property type="project" value="InterPro"/>
</dbReference>
<gene>
    <name evidence="4" type="primary">ycf80</name>
</gene>
<name>A0A1Z1MMX7_9FLOR</name>
<comment type="subcellular location">
    <subcellularLocation>
        <location evidence="1">Plastid</location>
        <location evidence="1">Chloroplast</location>
    </subcellularLocation>
</comment>
<dbReference type="AlphaFoldDB" id="A0A1Z1MMX7"/>
<evidence type="ECO:0000256" key="1">
    <source>
        <dbReference type="ARBA" id="ARBA00004229"/>
    </source>
</evidence>
<dbReference type="EMBL" id="MF101446">
    <property type="protein sequence ID" value="ARW67202.1"/>
    <property type="molecule type" value="Genomic_DNA"/>
</dbReference>
<evidence type="ECO:0000256" key="3">
    <source>
        <dbReference type="ARBA" id="ARBA00022640"/>
    </source>
</evidence>
<evidence type="ECO:0008006" key="5">
    <source>
        <dbReference type="Google" id="ProtNLM"/>
    </source>
</evidence>
<dbReference type="RefSeq" id="YP_009398016.1">
    <property type="nucleotide sequence ID" value="NC_035290.1"/>
</dbReference>